<organism evidence="1">
    <name type="scientific">bioreactor metagenome</name>
    <dbReference type="NCBI Taxonomy" id="1076179"/>
    <lineage>
        <taxon>unclassified sequences</taxon>
        <taxon>metagenomes</taxon>
        <taxon>ecological metagenomes</taxon>
    </lineage>
</organism>
<evidence type="ECO:0000313" key="1">
    <source>
        <dbReference type="EMBL" id="MPM68013.1"/>
    </source>
</evidence>
<proteinExistence type="predicted"/>
<dbReference type="AlphaFoldDB" id="A0A645BY22"/>
<gene>
    <name evidence="1" type="ORF">SDC9_114939</name>
</gene>
<dbReference type="EMBL" id="VSSQ01022017">
    <property type="protein sequence ID" value="MPM68013.1"/>
    <property type="molecule type" value="Genomic_DNA"/>
</dbReference>
<reference evidence="1" key="1">
    <citation type="submission" date="2019-08" db="EMBL/GenBank/DDBJ databases">
        <authorList>
            <person name="Kucharzyk K."/>
            <person name="Murdoch R.W."/>
            <person name="Higgins S."/>
            <person name="Loffler F."/>
        </authorList>
    </citation>
    <scope>NUCLEOTIDE SEQUENCE</scope>
</reference>
<comment type="caution">
    <text evidence="1">The sequence shown here is derived from an EMBL/GenBank/DDBJ whole genome shotgun (WGS) entry which is preliminary data.</text>
</comment>
<sequence>MGVVDLKHVFLVEVGHGAKLRHVLLRDALHRGGNKEILLLKPQGLALLVVVVGVKDLGNHLRHGLVLRGLEILALGVKAHIHGLGGFCVPQSQLVGMAGVIPGDFHIAGDGQHRGAPLLHNVEMPVVPKLPQRAAEADLPGLLRLWQQPCGADALPRVGQLHLLALHNFLLKNPQFIADGIPCGGNFQRAHGIQIACGQTAQAAVAKARVRLQLEHISGLKAQMLQRFLQLGQHPQIIRVFLKAPPHQKFKRQIVDLLLLLLAGFPPGFHAPQGHGVPQHQRTGAEHLRLSGFLGGFPKVNHQLAGQRVFQFPCCKCRHLSALSADSSFLSALPFLMAVFLSARFSSSGAFVAGFPAFSGSAAADGFAGSFPCGAFPESFFCGGLPGSFSCSGFPASRDWTGFAG</sequence>
<name>A0A645BY22_9ZZZZ</name>
<protein>
    <submittedName>
        <fullName evidence="1">Uncharacterized protein</fullName>
    </submittedName>
</protein>
<accession>A0A645BY22</accession>